<proteinExistence type="predicted"/>
<protein>
    <submittedName>
        <fullName evidence="2">Thymus, brain and testes associated</fullName>
    </submittedName>
</protein>
<evidence type="ECO:0000313" key="3">
    <source>
        <dbReference type="Proteomes" id="UP001108240"/>
    </source>
</evidence>
<keyword evidence="3" id="KW-1185">Reference proteome</keyword>
<dbReference type="InterPro" id="IPR037394">
    <property type="entry name" value="TBATA-like"/>
</dbReference>
<feature type="region of interest" description="Disordered" evidence="1">
    <location>
        <begin position="140"/>
        <end position="163"/>
    </location>
</feature>
<feature type="region of interest" description="Disordered" evidence="1">
    <location>
        <begin position="1"/>
        <end position="38"/>
    </location>
</feature>
<feature type="compositionally biased region" description="Basic residues" evidence="1">
    <location>
        <begin position="175"/>
        <end position="188"/>
    </location>
</feature>
<organism evidence="2 3">
    <name type="scientific">Cyprinus carpio carpio</name>
    <dbReference type="NCBI Taxonomy" id="630221"/>
    <lineage>
        <taxon>Eukaryota</taxon>
        <taxon>Metazoa</taxon>
        <taxon>Chordata</taxon>
        <taxon>Craniata</taxon>
        <taxon>Vertebrata</taxon>
        <taxon>Euteleostomi</taxon>
        <taxon>Actinopterygii</taxon>
        <taxon>Neopterygii</taxon>
        <taxon>Teleostei</taxon>
        <taxon>Ostariophysi</taxon>
        <taxon>Cypriniformes</taxon>
        <taxon>Cyprinidae</taxon>
        <taxon>Cyprininae</taxon>
        <taxon>Cyprinus</taxon>
    </lineage>
</organism>
<accession>A0A9J8D0Z3</accession>
<name>A0A9J8D0Z3_CYPCA</name>
<dbReference type="Ensembl" id="ENSCCRT00000123370.1">
    <property type="protein sequence ID" value="ENSCCRP00000176122.1"/>
    <property type="gene ID" value="ENSCCRG00000080552.1"/>
</dbReference>
<feature type="region of interest" description="Disordered" evidence="1">
    <location>
        <begin position="169"/>
        <end position="188"/>
    </location>
</feature>
<dbReference type="Pfam" id="PF15256">
    <property type="entry name" value="SPATIAL"/>
    <property type="match status" value="1"/>
</dbReference>
<reference evidence="2" key="1">
    <citation type="submission" date="2025-08" db="UniProtKB">
        <authorList>
            <consortium name="Ensembl"/>
        </authorList>
    </citation>
    <scope>IDENTIFICATION</scope>
</reference>
<dbReference type="Proteomes" id="UP001108240">
    <property type="component" value="Unplaced"/>
</dbReference>
<dbReference type="PANTHER" id="PTHR33772">
    <property type="entry name" value="THYMUS, BRAIN AND TESTES-ASSOCIATED"/>
    <property type="match status" value="1"/>
</dbReference>
<sequence length="317" mass="35408">MEPSEEQVNEALRISPESVRQEKALCETPGTSRTSTRGSLRFGSLSHHSFFSRHNPHPHRVRHMQGLNGKPVCTVNDDWYGFTPLCPHPLIKSQVSGSRWSVFLTPEIGSARSGARAELISESWREELKDLATKVSLSATQQDTREKLTDEEVPRRKTQYSAQSGRIIPASSWGGKKRSSRTSHKRAQRWQTQTLEGVELKVLELLCQILQTDSLSMVQQWLLLASEKEKELVQGLLQKAMVDSSSLTQQTSGSELLPLTSEDLPDHVFLSSSVSRRKSSSHPAEPLQDKPGELSVLVSDVLCTDVNWSVINTPLSF</sequence>
<dbReference type="OMA" id="VGDPQSN"/>
<evidence type="ECO:0000256" key="1">
    <source>
        <dbReference type="SAM" id="MobiDB-lite"/>
    </source>
</evidence>
<reference evidence="2" key="2">
    <citation type="submission" date="2025-09" db="UniProtKB">
        <authorList>
            <consortium name="Ensembl"/>
        </authorList>
    </citation>
    <scope>IDENTIFICATION</scope>
</reference>
<dbReference type="AlphaFoldDB" id="A0A9J8D0Z3"/>
<dbReference type="GeneTree" id="ENSGT00510000048896"/>
<feature type="compositionally biased region" description="Basic and acidic residues" evidence="1">
    <location>
        <begin position="143"/>
        <end position="155"/>
    </location>
</feature>
<dbReference type="PANTHER" id="PTHR33772:SF1">
    <property type="entry name" value="PROTEIN TBATA"/>
    <property type="match status" value="1"/>
</dbReference>
<evidence type="ECO:0000313" key="2">
    <source>
        <dbReference type="Ensembl" id="ENSCCRP00000176122.1"/>
    </source>
</evidence>